<dbReference type="InterPro" id="IPR029063">
    <property type="entry name" value="SAM-dependent_MTases_sf"/>
</dbReference>
<sequence>MSIEADVTARYSAGAREKQAALCCPVTYDKELLALLPHEIVEKDYGCGDPSRYVRAGDSVLDLGSGAGKICYMAAQLVGPGGHVIGVDMNDDMLALARKYQPQMAQRLGSDRVTFLKGYIQDLALDLAGMERHLAAHPVRTNADLIQLQAWQSAQRRDQPLIADASVDLVISNCVLNLVRDEDKQQLVREIFRVLKPGGRIAISDIVSDEPVPNHLKENAELWTGCVSGAFHEEEFLRVFTEAGFVAVGYDKWDSRPWRVVEGIEFRSVTLTAVKGEGTECLDRGHAVIYRGPYASVSDDEGHVYPRGARMAVCERTYRFLMQGPYQQDFIGIEPVSLREPVRFCAPPGTRRPAAETKGGSHACCGAGSGCC</sequence>
<dbReference type="Gene3D" id="3.40.50.150">
    <property type="entry name" value="Vaccinia Virus protein VP39"/>
    <property type="match status" value="2"/>
</dbReference>
<evidence type="ECO:0000256" key="3">
    <source>
        <dbReference type="ARBA" id="ARBA00034487"/>
    </source>
</evidence>
<dbReference type="GO" id="GO:0030791">
    <property type="term" value="F:arsenite methyltransferase activity"/>
    <property type="evidence" value="ECO:0007669"/>
    <property type="project" value="UniProtKB-EC"/>
</dbReference>
<reference evidence="10 11" key="1">
    <citation type="journal article" date="2016" name="Nat. Commun.">
        <title>Thousands of microbial genomes shed light on interconnected biogeochemical processes in an aquifer system.</title>
        <authorList>
            <person name="Anantharaman K."/>
            <person name="Brown C.T."/>
            <person name="Hug L.A."/>
            <person name="Sharon I."/>
            <person name="Castelle C.J."/>
            <person name="Probst A.J."/>
            <person name="Thomas B.C."/>
            <person name="Singh A."/>
            <person name="Wilkins M.J."/>
            <person name="Karaoz U."/>
            <person name="Brodie E.L."/>
            <person name="Williams K.H."/>
            <person name="Hubbard S.S."/>
            <person name="Banfield J.F."/>
        </authorList>
    </citation>
    <scope>NUCLEOTIDE SEQUENCE [LARGE SCALE GENOMIC DNA]</scope>
</reference>
<dbReference type="CDD" id="cd02440">
    <property type="entry name" value="AdoMet_MTases"/>
    <property type="match status" value="1"/>
</dbReference>
<evidence type="ECO:0000256" key="1">
    <source>
        <dbReference type="ARBA" id="ARBA00022679"/>
    </source>
</evidence>
<dbReference type="Proteomes" id="UP000177950">
    <property type="component" value="Unassembled WGS sequence"/>
</dbReference>
<evidence type="ECO:0000313" key="11">
    <source>
        <dbReference type="Proteomes" id="UP000177950"/>
    </source>
</evidence>
<gene>
    <name evidence="10" type="ORF">A2V58_03510</name>
</gene>
<evidence type="ECO:0000259" key="9">
    <source>
        <dbReference type="Pfam" id="PF13847"/>
    </source>
</evidence>
<keyword evidence="1 10" id="KW-0808">Transferase</keyword>
<feature type="domain" description="Methyltransferase" evidence="9">
    <location>
        <begin position="57"/>
        <end position="244"/>
    </location>
</feature>
<evidence type="ECO:0000256" key="5">
    <source>
        <dbReference type="ARBA" id="ARBA00034545"/>
    </source>
</evidence>
<evidence type="ECO:0000256" key="2">
    <source>
        <dbReference type="ARBA" id="ARBA00022691"/>
    </source>
</evidence>
<comment type="similarity">
    <text evidence="3">Belongs to the methyltransferase superfamily. Arsenite methyltransferase family.</text>
</comment>
<dbReference type="AlphaFoldDB" id="A0A1F6UGS8"/>
<comment type="catalytic activity">
    <reaction evidence="7">
        <text>arsenic triglutathione + 2 [thioredoxin]-dithiol + 2 S-adenosyl-L-methionine + H2O = dimethylarsinous acid + 2 [thioredoxin]-disulfide + 3 glutathione + 2 S-adenosyl-L-homocysteine + 2 H(+)</text>
        <dbReference type="Rhea" id="RHEA:69464"/>
        <dbReference type="Rhea" id="RHEA-COMP:10698"/>
        <dbReference type="Rhea" id="RHEA-COMP:10700"/>
        <dbReference type="ChEBI" id="CHEBI:15377"/>
        <dbReference type="ChEBI" id="CHEBI:15378"/>
        <dbReference type="ChEBI" id="CHEBI:23808"/>
        <dbReference type="ChEBI" id="CHEBI:29950"/>
        <dbReference type="ChEBI" id="CHEBI:50058"/>
        <dbReference type="ChEBI" id="CHEBI:57856"/>
        <dbReference type="ChEBI" id="CHEBI:57925"/>
        <dbReference type="ChEBI" id="CHEBI:59789"/>
        <dbReference type="ChEBI" id="CHEBI:183640"/>
        <dbReference type="EC" id="2.1.1.137"/>
    </reaction>
</comment>
<proteinExistence type="inferred from homology"/>
<dbReference type="EMBL" id="MFSV01000187">
    <property type="protein sequence ID" value="OGI56508.1"/>
    <property type="molecule type" value="Genomic_DNA"/>
</dbReference>
<keyword evidence="2" id="KW-0949">S-adenosyl-L-methionine</keyword>
<evidence type="ECO:0000256" key="4">
    <source>
        <dbReference type="ARBA" id="ARBA00034521"/>
    </source>
</evidence>
<comment type="catalytic activity">
    <reaction evidence="8">
        <text>arsenic triglutathione + 3 [thioredoxin]-dithiol + 3 S-adenosyl-L-methionine = trimethylarsine + 3 [thioredoxin]-disulfide + 3 glutathione + 3 S-adenosyl-L-homocysteine + 3 H(+)</text>
        <dbReference type="Rhea" id="RHEA:69432"/>
        <dbReference type="Rhea" id="RHEA-COMP:10698"/>
        <dbReference type="Rhea" id="RHEA-COMP:10700"/>
        <dbReference type="ChEBI" id="CHEBI:15378"/>
        <dbReference type="ChEBI" id="CHEBI:27130"/>
        <dbReference type="ChEBI" id="CHEBI:29950"/>
        <dbReference type="ChEBI" id="CHEBI:50058"/>
        <dbReference type="ChEBI" id="CHEBI:57856"/>
        <dbReference type="ChEBI" id="CHEBI:57925"/>
        <dbReference type="ChEBI" id="CHEBI:59789"/>
        <dbReference type="ChEBI" id="CHEBI:183640"/>
        <dbReference type="EC" id="2.1.1.137"/>
    </reaction>
</comment>
<evidence type="ECO:0000313" key="10">
    <source>
        <dbReference type="EMBL" id="OGI56508.1"/>
    </source>
</evidence>
<dbReference type="InterPro" id="IPR026669">
    <property type="entry name" value="Arsenite_MeTrfase-like"/>
</dbReference>
<dbReference type="PANTHER" id="PTHR43675:SF8">
    <property type="entry name" value="ARSENITE METHYLTRANSFERASE"/>
    <property type="match status" value="1"/>
</dbReference>
<protein>
    <recommendedName>
        <fullName evidence="5">Arsenite methyltransferase</fullName>
        <ecNumber evidence="4">2.1.1.137</ecNumber>
    </recommendedName>
</protein>
<accession>A0A1F6UGS8</accession>
<keyword evidence="10" id="KW-0489">Methyltransferase</keyword>
<dbReference type="Pfam" id="PF13847">
    <property type="entry name" value="Methyltransf_31"/>
    <property type="match status" value="1"/>
</dbReference>
<evidence type="ECO:0000256" key="7">
    <source>
        <dbReference type="ARBA" id="ARBA00047943"/>
    </source>
</evidence>
<organism evidence="10 11">
    <name type="scientific">Candidatus Muproteobacteria bacterium RBG_19FT_COMBO_61_10</name>
    <dbReference type="NCBI Taxonomy" id="1817761"/>
    <lineage>
        <taxon>Bacteria</taxon>
        <taxon>Pseudomonadati</taxon>
        <taxon>Pseudomonadota</taxon>
        <taxon>Candidatus Muproteobacteria</taxon>
    </lineage>
</organism>
<dbReference type="SUPFAM" id="SSF53335">
    <property type="entry name" value="S-adenosyl-L-methionine-dependent methyltransferases"/>
    <property type="match status" value="1"/>
</dbReference>
<dbReference type="GO" id="GO:0032259">
    <property type="term" value="P:methylation"/>
    <property type="evidence" value="ECO:0007669"/>
    <property type="project" value="UniProtKB-KW"/>
</dbReference>
<evidence type="ECO:0000256" key="8">
    <source>
        <dbReference type="ARBA" id="ARBA00048428"/>
    </source>
</evidence>
<dbReference type="EC" id="2.1.1.137" evidence="4"/>
<dbReference type="InterPro" id="IPR025714">
    <property type="entry name" value="Methyltranfer_dom"/>
</dbReference>
<evidence type="ECO:0000256" key="6">
    <source>
        <dbReference type="ARBA" id="ARBA00047941"/>
    </source>
</evidence>
<dbReference type="PANTHER" id="PTHR43675">
    <property type="entry name" value="ARSENITE METHYLTRANSFERASE"/>
    <property type="match status" value="1"/>
</dbReference>
<comment type="caution">
    <text evidence="10">The sequence shown here is derived from an EMBL/GenBank/DDBJ whole genome shotgun (WGS) entry which is preliminary data.</text>
</comment>
<name>A0A1F6UGS8_9PROT</name>
<comment type="catalytic activity">
    <reaction evidence="6">
        <text>arsenic triglutathione + [thioredoxin]-dithiol + S-adenosyl-L-methionine + 2 H2O = methylarsonous acid + [thioredoxin]-disulfide + 3 glutathione + S-adenosyl-L-homocysteine + H(+)</text>
        <dbReference type="Rhea" id="RHEA:69460"/>
        <dbReference type="Rhea" id="RHEA-COMP:10698"/>
        <dbReference type="Rhea" id="RHEA-COMP:10700"/>
        <dbReference type="ChEBI" id="CHEBI:15377"/>
        <dbReference type="ChEBI" id="CHEBI:15378"/>
        <dbReference type="ChEBI" id="CHEBI:17826"/>
        <dbReference type="ChEBI" id="CHEBI:29950"/>
        <dbReference type="ChEBI" id="CHEBI:50058"/>
        <dbReference type="ChEBI" id="CHEBI:57856"/>
        <dbReference type="ChEBI" id="CHEBI:57925"/>
        <dbReference type="ChEBI" id="CHEBI:59789"/>
        <dbReference type="ChEBI" id="CHEBI:183640"/>
        <dbReference type="EC" id="2.1.1.137"/>
    </reaction>
</comment>